<dbReference type="Proteomes" id="UP000293289">
    <property type="component" value="Unassembled WGS sequence"/>
</dbReference>
<keyword evidence="2" id="KW-0808">Transferase</keyword>
<protein>
    <submittedName>
        <fullName evidence="4">Putative GH43/DUF377 family glycosyl hydrolase</fullName>
    </submittedName>
</protein>
<keyword evidence="5" id="KW-1185">Reference proteome</keyword>
<evidence type="ECO:0000256" key="2">
    <source>
        <dbReference type="ARBA" id="ARBA00022679"/>
    </source>
</evidence>
<dbReference type="RefSeq" id="WP_130353630.1">
    <property type="nucleotide sequence ID" value="NZ_SGWY01000003.1"/>
</dbReference>
<dbReference type="PANTHER" id="PTHR34106:SF4">
    <property type="entry name" value="BLL5143 PROTEIN"/>
    <property type="match status" value="1"/>
</dbReference>
<organism evidence="4 5">
    <name type="scientific">Agromyces ramosus</name>
    <dbReference type="NCBI Taxonomy" id="33879"/>
    <lineage>
        <taxon>Bacteria</taxon>
        <taxon>Bacillati</taxon>
        <taxon>Actinomycetota</taxon>
        <taxon>Actinomycetes</taxon>
        <taxon>Micrococcales</taxon>
        <taxon>Microbacteriaceae</taxon>
        <taxon>Agromyces</taxon>
    </lineage>
</organism>
<evidence type="ECO:0000256" key="3">
    <source>
        <dbReference type="ARBA" id="ARBA00024356"/>
    </source>
</evidence>
<keyword evidence="1" id="KW-0328">Glycosyltransferase</keyword>
<dbReference type="InterPro" id="IPR007184">
    <property type="entry name" value="Mannoside_phosphorylase"/>
</dbReference>
<dbReference type="GO" id="GO:0016757">
    <property type="term" value="F:glycosyltransferase activity"/>
    <property type="evidence" value="ECO:0007669"/>
    <property type="project" value="UniProtKB-KW"/>
</dbReference>
<dbReference type="GO" id="GO:0016787">
    <property type="term" value="F:hydrolase activity"/>
    <property type="evidence" value="ECO:0007669"/>
    <property type="project" value="UniProtKB-KW"/>
</dbReference>
<sequence>MIHAHPAHLEHDPSRVVGRFFLPGDGLPSSHSRVTQIVARVLDSPPRLTQETAARLVDELAERHAGAAELILANARAVGSRVRNSAVLTESQALVVGAAFTAEYAVEGAALCNPSAVAHPSQEGLAPDDLRVAIALRCIGEGHISSIGFAEAVIGADGTWTFSPRAAPITGPVVSGGDWSRLHFGRALEHEGHLGDLANAVVGNLPERFTSVELEQALLALPEQLSTRPDSREPTQSLRDMAASAYRAEFPESVPLSARVLLPVAAEEDHGIEDARFVRFTDVDGTIGYRATYTAYDGRDVAPRLITSPDLTSFAVHRLTGTGAHNKGMALFPRLVAGQHLALSRTDGENISLARSADGVIWDDLGIVHRPMELWELVQLGNCGSPVETDAGWVVLTHGVGPLRTYSLGALLLDLDDPSRVIARTTMPLLEPTGDLRDGYVPRVVYSCGAILHRGTLWIPVGVGDARIRVFSVSIDELIASMTRPSSS</sequence>
<comment type="caution">
    <text evidence="4">The sequence shown here is derived from an EMBL/GenBank/DDBJ whole genome shotgun (WGS) entry which is preliminary data.</text>
</comment>
<keyword evidence="4" id="KW-0378">Hydrolase</keyword>
<dbReference type="OrthoDB" id="9776657at2"/>
<dbReference type="Gene3D" id="2.115.10.20">
    <property type="entry name" value="Glycosyl hydrolase domain, family 43"/>
    <property type="match status" value="1"/>
</dbReference>
<comment type="similarity">
    <text evidence="3">Belongs to the glycosyl hydrolase 130 family.</text>
</comment>
<gene>
    <name evidence="4" type="ORF">EV187_2779</name>
</gene>
<name>A0A4Q7MAX6_9MICO</name>
<evidence type="ECO:0000313" key="5">
    <source>
        <dbReference type="Proteomes" id="UP000293289"/>
    </source>
</evidence>
<dbReference type="EMBL" id="SGWY01000003">
    <property type="protein sequence ID" value="RZS64393.1"/>
    <property type="molecule type" value="Genomic_DNA"/>
</dbReference>
<proteinExistence type="inferred from homology"/>
<accession>A0A4Q7MAX6</accession>
<dbReference type="InterPro" id="IPR023296">
    <property type="entry name" value="Glyco_hydro_beta-prop_sf"/>
</dbReference>
<dbReference type="Pfam" id="PF04041">
    <property type="entry name" value="Glyco_hydro_130"/>
    <property type="match status" value="1"/>
</dbReference>
<evidence type="ECO:0000256" key="1">
    <source>
        <dbReference type="ARBA" id="ARBA00022676"/>
    </source>
</evidence>
<reference evidence="4 5" key="1">
    <citation type="submission" date="2019-02" db="EMBL/GenBank/DDBJ databases">
        <title>Genomic Encyclopedia of Type Strains, Phase IV (KMG-IV): sequencing the most valuable type-strain genomes for metagenomic binning, comparative biology and taxonomic classification.</title>
        <authorList>
            <person name="Goeker M."/>
        </authorList>
    </citation>
    <scope>NUCLEOTIDE SEQUENCE [LARGE SCALE GENOMIC DNA]</scope>
    <source>
        <strain evidence="4 5">DSM 43045</strain>
    </source>
</reference>
<evidence type="ECO:0000313" key="4">
    <source>
        <dbReference type="EMBL" id="RZS64393.1"/>
    </source>
</evidence>
<dbReference type="PANTHER" id="PTHR34106">
    <property type="entry name" value="GLYCOSIDASE"/>
    <property type="match status" value="1"/>
</dbReference>
<dbReference type="AlphaFoldDB" id="A0A4Q7MAX6"/>
<dbReference type="SUPFAM" id="SSF75005">
    <property type="entry name" value="Arabinanase/levansucrase/invertase"/>
    <property type="match status" value="1"/>
</dbReference>